<dbReference type="InterPro" id="IPR051606">
    <property type="entry name" value="Polyketide_Oxido-like"/>
</dbReference>
<name>A0A562PT44_9BURK</name>
<dbReference type="AlphaFoldDB" id="A0A562PT44"/>
<proteinExistence type="predicted"/>
<evidence type="ECO:0000313" key="3">
    <source>
        <dbReference type="EMBL" id="TWI47579.1"/>
    </source>
</evidence>
<dbReference type="OrthoDB" id="7352421at2"/>
<dbReference type="Proteomes" id="UP000437862">
    <property type="component" value="Chromosome"/>
</dbReference>
<dbReference type="EMBL" id="VLKW01000004">
    <property type="protein sequence ID" value="TWI47579.1"/>
    <property type="molecule type" value="Genomic_DNA"/>
</dbReference>
<evidence type="ECO:0000313" key="5">
    <source>
        <dbReference type="Proteomes" id="UP000437862"/>
    </source>
</evidence>
<reference evidence="3" key="2">
    <citation type="submission" date="2019-07" db="EMBL/GenBank/DDBJ databases">
        <authorList>
            <person name="Whitman W."/>
            <person name="Huntemann M."/>
            <person name="Clum A."/>
            <person name="Pillay M."/>
            <person name="Palaniappan K."/>
            <person name="Varghese N."/>
            <person name="Mikhailova N."/>
            <person name="Stamatis D."/>
            <person name="Reddy T."/>
            <person name="Daum C."/>
            <person name="Shapiro N."/>
            <person name="Ivanova N."/>
            <person name="Kyrpides N."/>
            <person name="Woyke T."/>
        </authorList>
    </citation>
    <scope>NUCLEOTIDE SEQUENCE</scope>
    <source>
        <strain evidence="3">CGMCC 1.10685</strain>
    </source>
</reference>
<dbReference type="Pfam" id="PF13460">
    <property type="entry name" value="NAD_binding_10"/>
    <property type="match status" value="1"/>
</dbReference>
<dbReference type="InterPro" id="IPR016040">
    <property type="entry name" value="NAD(P)-bd_dom"/>
</dbReference>
<dbReference type="EMBL" id="CP046904">
    <property type="protein sequence ID" value="QGZ39134.1"/>
    <property type="molecule type" value="Genomic_DNA"/>
</dbReference>
<evidence type="ECO:0000259" key="1">
    <source>
        <dbReference type="Pfam" id="PF13460"/>
    </source>
</evidence>
<dbReference type="RefSeq" id="WP_145875514.1">
    <property type="nucleotide sequence ID" value="NZ_CP046904.1"/>
</dbReference>
<keyword evidence="5" id="KW-1185">Reference proteome</keyword>
<gene>
    <name evidence="2" type="ORF">GO485_08820</name>
    <name evidence="3" type="ORF">IP92_02639</name>
</gene>
<dbReference type="PANTHER" id="PTHR43355:SF2">
    <property type="entry name" value="FLAVIN REDUCTASE (NADPH)"/>
    <property type="match status" value="1"/>
</dbReference>
<protein>
    <submittedName>
        <fullName evidence="2">NAD(P)H-binding protein</fullName>
    </submittedName>
</protein>
<dbReference type="PANTHER" id="PTHR43355">
    <property type="entry name" value="FLAVIN REDUCTASE (NADPH)"/>
    <property type="match status" value="1"/>
</dbReference>
<accession>A0A562PT44</accession>
<dbReference type="GO" id="GO:0016646">
    <property type="term" value="F:oxidoreductase activity, acting on the CH-NH group of donors, NAD or NADP as acceptor"/>
    <property type="evidence" value="ECO:0007669"/>
    <property type="project" value="TreeGrafter"/>
</dbReference>
<evidence type="ECO:0000313" key="2">
    <source>
        <dbReference type="EMBL" id="QGZ39134.1"/>
    </source>
</evidence>
<organism evidence="3 4">
    <name type="scientific">Pseudoduganella flava</name>
    <dbReference type="NCBI Taxonomy" id="871742"/>
    <lineage>
        <taxon>Bacteria</taxon>
        <taxon>Pseudomonadati</taxon>
        <taxon>Pseudomonadota</taxon>
        <taxon>Betaproteobacteria</taxon>
        <taxon>Burkholderiales</taxon>
        <taxon>Oxalobacteraceae</taxon>
        <taxon>Telluria group</taxon>
        <taxon>Pseudoduganella</taxon>
    </lineage>
</organism>
<dbReference type="Gene3D" id="3.40.50.720">
    <property type="entry name" value="NAD(P)-binding Rossmann-like Domain"/>
    <property type="match status" value="1"/>
</dbReference>
<evidence type="ECO:0000313" key="4">
    <source>
        <dbReference type="Proteomes" id="UP000315112"/>
    </source>
</evidence>
<dbReference type="InterPro" id="IPR036291">
    <property type="entry name" value="NAD(P)-bd_dom_sf"/>
</dbReference>
<dbReference type="Proteomes" id="UP000315112">
    <property type="component" value="Unassembled WGS sequence"/>
</dbReference>
<reference evidence="3 4" key="1">
    <citation type="journal article" date="2015" name="Stand. Genomic Sci.">
        <title>Genomic Encyclopedia of Bacterial and Archaeal Type Strains, Phase III: the genomes of soil and plant-associated and newly described type strains.</title>
        <authorList>
            <person name="Whitman W.B."/>
            <person name="Woyke T."/>
            <person name="Klenk H.P."/>
            <person name="Zhou Y."/>
            <person name="Lilburn T.G."/>
            <person name="Beck B.J."/>
            <person name="De Vos P."/>
            <person name="Vandamme P."/>
            <person name="Eisen J.A."/>
            <person name="Garrity G."/>
            <person name="Hugenholtz P."/>
            <person name="Kyrpides N.C."/>
        </authorList>
    </citation>
    <scope>NUCLEOTIDE SEQUENCE [LARGE SCALE GENOMIC DNA]</scope>
    <source>
        <strain evidence="3 4">CGMCC 1.10685</strain>
    </source>
</reference>
<dbReference type="SUPFAM" id="SSF51735">
    <property type="entry name" value="NAD(P)-binding Rossmann-fold domains"/>
    <property type="match status" value="1"/>
</dbReference>
<feature type="domain" description="NAD(P)-binding" evidence="1">
    <location>
        <begin position="7"/>
        <end position="197"/>
    </location>
</feature>
<sequence length="212" mass="22365">MNIALIGATGYVGAKLLEEAAARGHQVKALVSRPEKVPALAGVQAVQANALDAQALAAQLAGADVVISAFSGHAQQDVYAYYLQGFDAIVAAAKAARVPRLLVVGGAGSLEVAPGVQLVDTPQFPEQWKATAEGAREALRRLRAEPELNWTMLSPAAHLEPGSRTGKFRLGTDQLLADAEGNSRISVEDYAVAMLDEAERPAHPRSRFTVAY</sequence>
<reference evidence="2 5" key="3">
    <citation type="submission" date="2019-12" db="EMBL/GenBank/DDBJ databases">
        <title>Draft Genome Sequences of Six Type Strains of the Genus Massilia.</title>
        <authorList>
            <person name="Miess H."/>
            <person name="Frediansyah A."/>
            <person name="Goeker M."/>
            <person name="Gross H."/>
        </authorList>
    </citation>
    <scope>NUCLEOTIDE SEQUENCE [LARGE SCALE GENOMIC DNA]</scope>
    <source>
        <strain evidence="2 5">DSM 26639</strain>
    </source>
</reference>